<evidence type="ECO:0000313" key="2">
    <source>
        <dbReference type="Proteomes" id="UP000398389"/>
    </source>
</evidence>
<dbReference type="RefSeq" id="XP_031856824.1">
    <property type="nucleotide sequence ID" value="XM_032000933.1"/>
</dbReference>
<keyword evidence="2" id="KW-1185">Reference proteome</keyword>
<gene>
    <name evidence="1" type="ORF">SAPINGB_P006221</name>
</gene>
<dbReference type="EMBL" id="CABVLU010000005">
    <property type="protein sequence ID" value="VVT58464.1"/>
    <property type="molecule type" value="Genomic_DNA"/>
</dbReference>
<dbReference type="GeneID" id="43585033"/>
<accession>A0A5E8C3V8</accession>
<proteinExistence type="predicted"/>
<organism evidence="1 2">
    <name type="scientific">Magnusiomyces paraingens</name>
    <dbReference type="NCBI Taxonomy" id="2606893"/>
    <lineage>
        <taxon>Eukaryota</taxon>
        <taxon>Fungi</taxon>
        <taxon>Dikarya</taxon>
        <taxon>Ascomycota</taxon>
        <taxon>Saccharomycotina</taxon>
        <taxon>Dipodascomycetes</taxon>
        <taxon>Dipodascales</taxon>
        <taxon>Dipodascaceae</taxon>
        <taxon>Magnusiomyces</taxon>
    </lineage>
</organism>
<dbReference type="OrthoDB" id="3257409at2759"/>
<name>A0A5E8C3V8_9ASCO</name>
<dbReference type="Proteomes" id="UP000398389">
    <property type="component" value="Unassembled WGS sequence"/>
</dbReference>
<protein>
    <submittedName>
        <fullName evidence="1">Uncharacterized protein</fullName>
    </submittedName>
</protein>
<dbReference type="AlphaFoldDB" id="A0A5E8C3V8"/>
<sequence length="860" mass="98706">MATMYYTILANLGPENIEISFSSIEESVYGSKEKYFDSTEHIRSSINKLLGEGTDGVEPTFTTDSLNFSIEEEFHLDDDESNGTDIDLSLNNNINNDEDCLSEIFDKNFCLKEDAVGIIEKISANHQSTFLEKNDPQDMETTKSSVCDTDKSHTFEPKTFSEDEVSELLSSVVKMILLRSNKASDIGKLPANKIKKRYANDFWTREPQLRTLRKGFLQYIKDEKKLQARFSVLNNLCLMFECNESLSFKQASKFILRLSKAHGQSRTFTKEVLSKIEKICYLTFHTGKLDPKSKPVLAFTSDPKTAKKAGILSKKNSALKGCPRATPGENLKELFPNAKFIDFPNVKMIRRGDWTTGDEVVYFCANRCMAFTGAYYDLAECIQCGHPRDPMYRFYYFSPREKVRDFFENKILARIMKDAHKRQSTDGSIEDFFDGKLYKLLSQKKIQNAQLGEDYQETISLKYFENETDLAFMISFDGVPVEFGNNSYNIVVARCLNLPPEERNKQSNSIILMSFPSGVNPIAKKEKSADSKPRDIKWYNKIYREVLNEEAKAAPDRNKFTKQGDIENLNFLTLPLHTLRHMAQVIQEVGPVRAIWCFATERSCGILRTQIKYGKAPHLTLSNRYIYQSILNSLSGSVCEFSIGAKLPRNLKYKPQTELEITRQIEVTEMIMKYLENDERSLEACGGSHNIKAKFYKRILFFQRDLSAYINKYARIKNKNNSSSHVMIEDIVEIDSLGPGIPTKFAVVKEFQIGVVKPRNYKLQFFGNSDNNSGYSIIGYYIDNKDFVREPSKFFSPLSRVIEVRDVICPVWPINDGELSIFVDPSFVEEYKRSDGTIARIEEYDDEEDFNHVCKQYTNI</sequence>
<evidence type="ECO:0000313" key="1">
    <source>
        <dbReference type="EMBL" id="VVT58464.1"/>
    </source>
</evidence>
<reference evidence="1 2" key="1">
    <citation type="submission" date="2019-09" db="EMBL/GenBank/DDBJ databases">
        <authorList>
            <person name="Brejova B."/>
        </authorList>
    </citation>
    <scope>NUCLEOTIDE SEQUENCE [LARGE SCALE GENOMIC DNA]</scope>
</reference>